<dbReference type="CDD" id="cd00118">
    <property type="entry name" value="LysM"/>
    <property type="match status" value="1"/>
</dbReference>
<keyword evidence="11" id="KW-1185">Reference proteome</keyword>
<dbReference type="Pfam" id="PF01476">
    <property type="entry name" value="LysM"/>
    <property type="match status" value="1"/>
</dbReference>
<evidence type="ECO:0000256" key="4">
    <source>
        <dbReference type="ARBA" id="ARBA00022801"/>
    </source>
</evidence>
<dbReference type="SUPFAM" id="SSF54106">
    <property type="entry name" value="LysM domain"/>
    <property type="match status" value="1"/>
</dbReference>
<keyword evidence="4" id="KW-0378">Hydrolase</keyword>
<dbReference type="AlphaFoldDB" id="A0A4R2KN88"/>
<feature type="domain" description="LysM" evidence="8">
    <location>
        <begin position="73"/>
        <end position="117"/>
    </location>
</feature>
<accession>A0A4R2KN88</accession>
<dbReference type="EMBL" id="SLWV01000018">
    <property type="protein sequence ID" value="TCO72266.1"/>
    <property type="molecule type" value="Genomic_DNA"/>
</dbReference>
<feature type="domain" description="Peptidase M14" evidence="9">
    <location>
        <begin position="128"/>
        <end position="421"/>
    </location>
</feature>
<dbReference type="Gene3D" id="3.10.350.10">
    <property type="entry name" value="LysM domain"/>
    <property type="match status" value="1"/>
</dbReference>
<dbReference type="InterPro" id="IPR036365">
    <property type="entry name" value="PGBD-like_sf"/>
</dbReference>
<feature type="active site" description="Proton donor/acceptor" evidence="7">
    <location>
        <position position="393"/>
    </location>
</feature>
<evidence type="ECO:0000259" key="9">
    <source>
        <dbReference type="PROSITE" id="PS52035"/>
    </source>
</evidence>
<evidence type="ECO:0000256" key="5">
    <source>
        <dbReference type="ARBA" id="ARBA00022833"/>
    </source>
</evidence>
<dbReference type="InterPro" id="IPR002477">
    <property type="entry name" value="Peptidoglycan-bd-like"/>
</dbReference>
<name>A0A4R2KN88_9FIRM</name>
<organism evidence="10 11">
    <name type="scientific">Marinisporobacter balticus</name>
    <dbReference type="NCBI Taxonomy" id="2018667"/>
    <lineage>
        <taxon>Bacteria</taxon>
        <taxon>Bacillati</taxon>
        <taxon>Bacillota</taxon>
        <taxon>Clostridia</taxon>
        <taxon>Peptostreptococcales</taxon>
        <taxon>Thermotaleaceae</taxon>
        <taxon>Marinisporobacter</taxon>
    </lineage>
</organism>
<sequence length="423" mass="48059">MRLLKRGSQGTDVMEIQALLKKIGYDPGPIDGIFGAKTEQAVMNFQRDNGLTPDGIIGPNTQKALEPLLLGYDIYTIRPGDTMYQIARKYYTNVTKIITANPNVNPYNLQIGQKIIVPYGIDVVDTNIDYTYDIMQRDIEGLKIRYPFLEVGIAGKSVLGKNLYYIKLGNGPNKVFYNAAHHALEWITSPLLMKFVENFSKAYAVEKDIRGYDLKDILEKSTIYIMPMVNPDGVDLVLNGLQEDNPYYDQLIAWNNGSTDFSKDWQANNRGVDLNHNYDALWELSKEAEEEYGVYGPGPTRYSGPYPESEPESKTVADFTRKNNFRLVLAYHSQGEVIYWNFENLAPPEAKRIGELFEKVSGYTLDETYGIASYAGYKDWFIDAYRRPGYTIEVGKGKNPLPIEQFNKIYNDNEELLLLAAIV</sequence>
<evidence type="ECO:0000256" key="7">
    <source>
        <dbReference type="PROSITE-ProRule" id="PRU01379"/>
    </source>
</evidence>
<comment type="cofactor">
    <cofactor evidence="1">
        <name>Zn(2+)</name>
        <dbReference type="ChEBI" id="CHEBI:29105"/>
    </cofactor>
</comment>
<dbReference type="PROSITE" id="PS51782">
    <property type="entry name" value="LYSM"/>
    <property type="match status" value="1"/>
</dbReference>
<keyword evidence="3" id="KW-0645">Protease</keyword>
<dbReference type="SUPFAM" id="SSF53187">
    <property type="entry name" value="Zn-dependent exopeptidases"/>
    <property type="match status" value="1"/>
</dbReference>
<dbReference type="Pfam" id="PF01471">
    <property type="entry name" value="PG_binding_1"/>
    <property type="match status" value="1"/>
</dbReference>
<dbReference type="PROSITE" id="PS52035">
    <property type="entry name" value="PEPTIDASE_M14"/>
    <property type="match status" value="1"/>
</dbReference>
<dbReference type="GO" id="GO:0008270">
    <property type="term" value="F:zinc ion binding"/>
    <property type="evidence" value="ECO:0007669"/>
    <property type="project" value="InterPro"/>
</dbReference>
<dbReference type="SUPFAM" id="SSF47090">
    <property type="entry name" value="PGBD-like"/>
    <property type="match status" value="1"/>
</dbReference>
<dbReference type="InterPro" id="IPR036366">
    <property type="entry name" value="PGBDSf"/>
</dbReference>
<dbReference type="RefSeq" id="WP_132246171.1">
    <property type="nucleotide sequence ID" value="NZ_SLWV01000018.1"/>
</dbReference>
<evidence type="ECO:0000256" key="3">
    <source>
        <dbReference type="ARBA" id="ARBA00022670"/>
    </source>
</evidence>
<evidence type="ECO:0000259" key="8">
    <source>
        <dbReference type="PROSITE" id="PS51782"/>
    </source>
</evidence>
<proteinExistence type="inferred from homology"/>
<dbReference type="Gene3D" id="3.40.630.10">
    <property type="entry name" value="Zn peptidases"/>
    <property type="match status" value="1"/>
</dbReference>
<dbReference type="InterPro" id="IPR034274">
    <property type="entry name" value="ENP1_M14_CPD"/>
</dbReference>
<dbReference type="GO" id="GO:0006508">
    <property type="term" value="P:proteolysis"/>
    <property type="evidence" value="ECO:0007669"/>
    <property type="project" value="UniProtKB-KW"/>
</dbReference>
<evidence type="ECO:0000313" key="11">
    <source>
        <dbReference type="Proteomes" id="UP000294919"/>
    </source>
</evidence>
<dbReference type="PANTHER" id="PTHR11705">
    <property type="entry name" value="PROTEASE FAMILY M14 CARBOXYPEPTIDASE A,B"/>
    <property type="match status" value="1"/>
</dbReference>
<evidence type="ECO:0000256" key="6">
    <source>
        <dbReference type="ARBA" id="ARBA00023049"/>
    </source>
</evidence>
<dbReference type="Proteomes" id="UP000294919">
    <property type="component" value="Unassembled WGS sequence"/>
</dbReference>
<dbReference type="InterPro" id="IPR018392">
    <property type="entry name" value="LysM"/>
</dbReference>
<keyword evidence="6" id="KW-0482">Metalloprotease</keyword>
<dbReference type="GO" id="GO:0004181">
    <property type="term" value="F:metallocarboxypeptidase activity"/>
    <property type="evidence" value="ECO:0007669"/>
    <property type="project" value="InterPro"/>
</dbReference>
<dbReference type="SMART" id="SM00257">
    <property type="entry name" value="LysM"/>
    <property type="match status" value="1"/>
</dbReference>
<evidence type="ECO:0000313" key="10">
    <source>
        <dbReference type="EMBL" id="TCO72266.1"/>
    </source>
</evidence>
<dbReference type="Gene3D" id="1.10.101.10">
    <property type="entry name" value="PGBD-like superfamily/PGBD"/>
    <property type="match status" value="1"/>
</dbReference>
<reference evidence="10 11" key="1">
    <citation type="submission" date="2019-03" db="EMBL/GenBank/DDBJ databases">
        <title>Genomic Encyclopedia of Type Strains, Phase IV (KMG-IV): sequencing the most valuable type-strain genomes for metagenomic binning, comparative biology and taxonomic classification.</title>
        <authorList>
            <person name="Goeker M."/>
        </authorList>
    </citation>
    <scope>NUCLEOTIDE SEQUENCE [LARGE SCALE GENOMIC DNA]</scope>
    <source>
        <strain evidence="10 11">DSM 102940</strain>
    </source>
</reference>
<dbReference type="InterPro" id="IPR036779">
    <property type="entry name" value="LysM_dom_sf"/>
</dbReference>
<keyword evidence="5" id="KW-0862">Zinc</keyword>
<comment type="caution">
    <text evidence="10">The sequence shown here is derived from an EMBL/GenBank/DDBJ whole genome shotgun (WGS) entry which is preliminary data.</text>
</comment>
<dbReference type="GO" id="GO:0005615">
    <property type="term" value="C:extracellular space"/>
    <property type="evidence" value="ECO:0007669"/>
    <property type="project" value="TreeGrafter"/>
</dbReference>
<protein>
    <submittedName>
        <fullName evidence="10">G-D-glutamyl-meso-diaminopimelate peptidase</fullName>
    </submittedName>
</protein>
<dbReference type="PANTHER" id="PTHR11705:SF143">
    <property type="entry name" value="SLL0236 PROTEIN"/>
    <property type="match status" value="1"/>
</dbReference>
<evidence type="ECO:0000256" key="1">
    <source>
        <dbReference type="ARBA" id="ARBA00001947"/>
    </source>
</evidence>
<dbReference type="CDD" id="cd06229">
    <property type="entry name" value="M14_Endopeptidase_I"/>
    <property type="match status" value="1"/>
</dbReference>
<dbReference type="Pfam" id="PF00246">
    <property type="entry name" value="Peptidase_M14"/>
    <property type="match status" value="1"/>
</dbReference>
<evidence type="ECO:0000256" key="2">
    <source>
        <dbReference type="ARBA" id="ARBA00005988"/>
    </source>
</evidence>
<dbReference type="OrthoDB" id="9811296at2"/>
<gene>
    <name evidence="10" type="ORF">EV214_11816</name>
</gene>
<dbReference type="InterPro" id="IPR000834">
    <property type="entry name" value="Peptidase_M14"/>
</dbReference>
<comment type="similarity">
    <text evidence="2 7">Belongs to the peptidase M14 family.</text>
</comment>
<dbReference type="SMART" id="SM00631">
    <property type="entry name" value="Zn_pept"/>
    <property type="match status" value="1"/>
</dbReference>